<name>A0A0B8QCE7_9VIBR</name>
<evidence type="ECO:0000259" key="1">
    <source>
        <dbReference type="Pfam" id="PF09994"/>
    </source>
</evidence>
<dbReference type="AlphaFoldDB" id="A0A0B8QCE7"/>
<organism evidence="2 3">
    <name type="scientific">Vibrio ishigakensis</name>
    <dbReference type="NCBI Taxonomy" id="1481914"/>
    <lineage>
        <taxon>Bacteria</taxon>
        <taxon>Pseudomonadati</taxon>
        <taxon>Pseudomonadota</taxon>
        <taxon>Gammaproteobacteria</taxon>
        <taxon>Vibrionales</taxon>
        <taxon>Vibrionaceae</taxon>
        <taxon>Vibrio</taxon>
    </lineage>
</organism>
<reference evidence="2 3" key="2">
    <citation type="submission" date="2015-01" db="EMBL/GenBank/DDBJ databases">
        <authorList>
            <consortium name="NBRP consortium"/>
            <person name="Sawabe T."/>
            <person name="Meirelles P."/>
            <person name="Feng G."/>
            <person name="Sayaka M."/>
            <person name="Hattori M."/>
            <person name="Ohkuma M."/>
        </authorList>
    </citation>
    <scope>NUCLEOTIDE SEQUENCE [LARGE SCALE GENOMIC DNA]</scope>
    <source>
        <strain evidence="3">JCM 19241</strain>
    </source>
</reference>
<reference evidence="2 3" key="1">
    <citation type="submission" date="2015-01" db="EMBL/GenBank/DDBJ databases">
        <title>Vibrio sp. C94 JCM 19241 whole genome shotgun sequence.</title>
        <authorList>
            <person name="Sawabe T."/>
            <person name="Meirelles P."/>
            <person name="Feng G."/>
            <person name="Sayaka M."/>
            <person name="Hattori M."/>
            <person name="Ohkuma M."/>
        </authorList>
    </citation>
    <scope>NUCLEOTIDE SEQUENCE [LARGE SCALE GENOMIC DNA]</scope>
    <source>
        <strain evidence="3">JCM 19241</strain>
    </source>
</reference>
<sequence>MARIFCSKVSEKYSDSVKVRFLGCFDTVASIGMPNMSDTDRPKSDVVFEDRFISSNIEEALHIVSIDDKRKAFQPTLMNAESRVTEIWFAGAHSDVGGGYYRDGLSDNALRFMMNEIDRRGIGLKVMAASDIDYKSIYEQSGSRIEYEDVVIEPNANGLSHEQSRIFPLSFTLYDRRVCVVSKDKISNGLPLVHYSVGERIAADSDYRPDSLKKSCEYSVKHKVLYDDGSTVVFDGLKQHLLMGPRYKKDLKKGKSSIVRAYAHLKHNHTGVRLLKGSKYRFEVLEGETWKDASITCDANGWARDNEDLGWLKELAIRGMEWARRKPDSQWFCLIGAIGDNDEALFRIGSGPAEYIAQRTGEFCPFANDLDRMYENNNGSIQVKITRLT</sequence>
<dbReference type="PANTHER" id="PTHR33840">
    <property type="match status" value="1"/>
</dbReference>
<dbReference type="PANTHER" id="PTHR33840:SF1">
    <property type="entry name" value="TLE1 PHOSPHOLIPASE DOMAIN-CONTAINING PROTEIN"/>
    <property type="match status" value="1"/>
</dbReference>
<dbReference type="EMBL" id="BBSC01000006">
    <property type="protein sequence ID" value="GAM76336.1"/>
    <property type="molecule type" value="Genomic_DNA"/>
</dbReference>
<feature type="domain" description="T6SS Phospholipase effector Tle1-like catalytic" evidence="1">
    <location>
        <begin position="11"/>
        <end position="116"/>
    </location>
</feature>
<comment type="caution">
    <text evidence="2">The sequence shown here is derived from an EMBL/GenBank/DDBJ whole genome shotgun (WGS) entry which is preliminary data.</text>
</comment>
<dbReference type="Proteomes" id="UP000031666">
    <property type="component" value="Unassembled WGS sequence"/>
</dbReference>
<dbReference type="Pfam" id="PF09994">
    <property type="entry name" value="T6SS_Tle1-like_cat"/>
    <property type="match status" value="1"/>
</dbReference>
<accession>A0A0B8QCE7</accession>
<dbReference type="InterPro" id="IPR018712">
    <property type="entry name" value="Tle1-like_cat"/>
</dbReference>
<dbReference type="STRING" id="1481914.JCM19241_3873"/>
<proteinExistence type="predicted"/>
<evidence type="ECO:0000313" key="2">
    <source>
        <dbReference type="EMBL" id="GAM76336.1"/>
    </source>
</evidence>
<protein>
    <submittedName>
        <fullName evidence="2">Peptidoglycan binding domain protein</fullName>
    </submittedName>
</protein>
<gene>
    <name evidence="2" type="ORF">JCM19241_3873</name>
</gene>
<dbReference type="Gene3D" id="2.60.120.430">
    <property type="entry name" value="Galactose-binding lectin"/>
    <property type="match status" value="1"/>
</dbReference>
<evidence type="ECO:0000313" key="3">
    <source>
        <dbReference type="Proteomes" id="UP000031666"/>
    </source>
</evidence>